<feature type="compositionally biased region" description="Low complexity" evidence="1">
    <location>
        <begin position="487"/>
        <end position="514"/>
    </location>
</feature>
<dbReference type="AlphaFoldDB" id="A0A6G1GKD7"/>
<keyword evidence="2" id="KW-1133">Transmembrane helix</keyword>
<feature type="region of interest" description="Disordered" evidence="1">
    <location>
        <begin position="349"/>
        <end position="439"/>
    </location>
</feature>
<keyword evidence="2" id="KW-0812">Transmembrane</keyword>
<evidence type="ECO:0000313" key="4">
    <source>
        <dbReference type="EMBL" id="KAF1981381.1"/>
    </source>
</evidence>
<accession>A0A6G1GKD7</accession>
<evidence type="ECO:0000256" key="3">
    <source>
        <dbReference type="SAM" id="SignalP"/>
    </source>
</evidence>
<feature type="region of interest" description="Disordered" evidence="1">
    <location>
        <begin position="448"/>
        <end position="467"/>
    </location>
</feature>
<feature type="compositionally biased region" description="Pro residues" evidence="1">
    <location>
        <begin position="168"/>
        <end position="195"/>
    </location>
</feature>
<evidence type="ECO:0000313" key="5">
    <source>
        <dbReference type="Proteomes" id="UP000800041"/>
    </source>
</evidence>
<proteinExistence type="predicted"/>
<keyword evidence="5" id="KW-1185">Reference proteome</keyword>
<evidence type="ECO:0000256" key="1">
    <source>
        <dbReference type="SAM" id="MobiDB-lite"/>
    </source>
</evidence>
<feature type="compositionally biased region" description="Low complexity" evidence="1">
    <location>
        <begin position="359"/>
        <end position="370"/>
    </location>
</feature>
<evidence type="ECO:0008006" key="6">
    <source>
        <dbReference type="Google" id="ProtNLM"/>
    </source>
</evidence>
<feature type="compositionally biased region" description="Low complexity" evidence="1">
    <location>
        <begin position="136"/>
        <end position="167"/>
    </location>
</feature>
<keyword evidence="2" id="KW-0472">Membrane</keyword>
<feature type="compositionally biased region" description="Polar residues" evidence="1">
    <location>
        <begin position="402"/>
        <end position="412"/>
    </location>
</feature>
<feature type="region of interest" description="Disordered" evidence="1">
    <location>
        <begin position="112"/>
        <end position="206"/>
    </location>
</feature>
<sequence length="717" mass="73825">MGRPRRSSSRSLVLAATLFSAVSTAISLADTKLPKPPSFLPDRCKTTFKSNIDGCVKEDFDKGCSPACESSVNGMIQKLRQSCDEIDFLELLAPFIAGIGTDKVCPDVKGAQVATPVSSSETSSSTDSDGRKKGGKTSSSTSRSTSESSSSTTKRPPSTQSTSVLPSPNSPPPVAAPPPTTQRTPPPPTQAPSPLPASTVQPVPVQPFPTSVPPAIVSTSVPPPIVATSKPPPPPPPVPFASPSLITATILGGVLGALVSVALAGIFVIAYLLKAKRRRLEREKMAQKLENRPPSVDGMNIDINIVPMSQPDPGLIPQTASTRQSLVYAPPPTLGPVALGARSLSGERVERLNGSGNGSPPRRNTSTSSSRSRRRSDLAPIPNIPSPGSVYSQSSTNSNSNAGYMNQPYPSTYQPYQNNQRQLQQPLQRPRSTGPTKERLFSTYSTSGLSLASPFSGEHNRRNSTFGTDPVAYARAALDGVESQKRSSIINSPSQSQSQSPKQPLEDGNGNADGNGDRSSTAKPGFAHVRSGSDPTSTSTISPTKTIISPTSEVTTPDSTTPTATATAMAMADPYAALGDGLGVGFGPAGAVLPVAASGSGMNGAAVGSPTQRINGIARSNTLGSGNGLGITMGMGAGMGAGMGMGAGLGAGAGAGAGRSNSLRNSRYSRNMFMAPPGAGLPPVFESDAREIYEMVGSVPGDRAVEARDEEGKHGRG</sequence>
<gene>
    <name evidence="4" type="ORF">K402DRAFT_408463</name>
</gene>
<reference evidence="4" key="1">
    <citation type="journal article" date="2020" name="Stud. Mycol.">
        <title>101 Dothideomycetes genomes: a test case for predicting lifestyles and emergence of pathogens.</title>
        <authorList>
            <person name="Haridas S."/>
            <person name="Albert R."/>
            <person name="Binder M."/>
            <person name="Bloem J."/>
            <person name="Labutti K."/>
            <person name="Salamov A."/>
            <person name="Andreopoulos B."/>
            <person name="Baker S."/>
            <person name="Barry K."/>
            <person name="Bills G."/>
            <person name="Bluhm B."/>
            <person name="Cannon C."/>
            <person name="Castanera R."/>
            <person name="Culley D."/>
            <person name="Daum C."/>
            <person name="Ezra D."/>
            <person name="Gonzalez J."/>
            <person name="Henrissat B."/>
            <person name="Kuo A."/>
            <person name="Liang C."/>
            <person name="Lipzen A."/>
            <person name="Lutzoni F."/>
            <person name="Magnuson J."/>
            <person name="Mondo S."/>
            <person name="Nolan M."/>
            <person name="Ohm R."/>
            <person name="Pangilinan J."/>
            <person name="Park H.-J."/>
            <person name="Ramirez L."/>
            <person name="Alfaro M."/>
            <person name="Sun H."/>
            <person name="Tritt A."/>
            <person name="Yoshinaga Y."/>
            <person name="Zwiers L.-H."/>
            <person name="Turgeon B."/>
            <person name="Goodwin S."/>
            <person name="Spatafora J."/>
            <person name="Crous P."/>
            <person name="Grigoriev I."/>
        </authorList>
    </citation>
    <scope>NUCLEOTIDE SEQUENCE</scope>
    <source>
        <strain evidence="4">CBS 113979</strain>
    </source>
</reference>
<feature type="compositionally biased region" description="Low complexity" evidence="1">
    <location>
        <begin position="413"/>
        <end position="431"/>
    </location>
</feature>
<feature type="signal peptide" evidence="3">
    <location>
        <begin position="1"/>
        <end position="24"/>
    </location>
</feature>
<protein>
    <recommendedName>
        <fullName evidence="6">Extracellular membrane protein CFEM domain-containing protein</fullName>
    </recommendedName>
</protein>
<feature type="region of interest" description="Disordered" evidence="1">
    <location>
        <begin position="484"/>
        <end position="562"/>
    </location>
</feature>
<feature type="chain" id="PRO_5026340311" description="Extracellular membrane protein CFEM domain-containing protein" evidence="3">
    <location>
        <begin position="25"/>
        <end position="717"/>
    </location>
</feature>
<evidence type="ECO:0000256" key="2">
    <source>
        <dbReference type="SAM" id="Phobius"/>
    </source>
</evidence>
<dbReference type="Proteomes" id="UP000800041">
    <property type="component" value="Unassembled WGS sequence"/>
</dbReference>
<organism evidence="4 5">
    <name type="scientific">Aulographum hederae CBS 113979</name>
    <dbReference type="NCBI Taxonomy" id="1176131"/>
    <lineage>
        <taxon>Eukaryota</taxon>
        <taxon>Fungi</taxon>
        <taxon>Dikarya</taxon>
        <taxon>Ascomycota</taxon>
        <taxon>Pezizomycotina</taxon>
        <taxon>Dothideomycetes</taxon>
        <taxon>Pleosporomycetidae</taxon>
        <taxon>Aulographales</taxon>
        <taxon>Aulographaceae</taxon>
    </lineage>
</organism>
<name>A0A6G1GKD7_9PEZI</name>
<feature type="compositionally biased region" description="Low complexity" evidence="1">
    <location>
        <begin position="389"/>
        <end position="401"/>
    </location>
</feature>
<feature type="compositionally biased region" description="Low complexity" evidence="1">
    <location>
        <begin position="533"/>
        <end position="562"/>
    </location>
</feature>
<keyword evidence="3" id="KW-0732">Signal</keyword>
<dbReference type="EMBL" id="ML977200">
    <property type="protein sequence ID" value="KAF1981381.1"/>
    <property type="molecule type" value="Genomic_DNA"/>
</dbReference>
<feature type="transmembrane region" description="Helical" evidence="2">
    <location>
        <begin position="245"/>
        <end position="273"/>
    </location>
</feature>
<feature type="compositionally biased region" description="Low complexity" evidence="1">
    <location>
        <begin position="118"/>
        <end position="127"/>
    </location>
</feature>